<dbReference type="InterPro" id="IPR015422">
    <property type="entry name" value="PyrdxlP-dep_Trfase_small"/>
</dbReference>
<keyword evidence="5" id="KW-0663">Pyridoxal phosphate</keyword>
<evidence type="ECO:0000256" key="2">
    <source>
        <dbReference type="ARBA" id="ARBA00007441"/>
    </source>
</evidence>
<comment type="cofactor">
    <cofactor evidence="1">
        <name>pyridoxal 5'-phosphate</name>
        <dbReference type="ChEBI" id="CHEBI:597326"/>
    </cofactor>
</comment>
<accession>A0A1G9C6J5</accession>
<dbReference type="FunFam" id="3.40.640.10:FF:000033">
    <property type="entry name" value="Aspartate aminotransferase"/>
    <property type="match status" value="1"/>
</dbReference>
<dbReference type="Pfam" id="PF00155">
    <property type="entry name" value="Aminotran_1_2"/>
    <property type="match status" value="1"/>
</dbReference>
<dbReference type="PANTHER" id="PTHR46383:SF1">
    <property type="entry name" value="ASPARTATE AMINOTRANSFERASE"/>
    <property type="match status" value="1"/>
</dbReference>
<name>A0A1G9C6J5_9BACT</name>
<evidence type="ECO:0000259" key="6">
    <source>
        <dbReference type="Pfam" id="PF00155"/>
    </source>
</evidence>
<proteinExistence type="inferred from homology"/>
<feature type="domain" description="Aminotransferase class I/classII large" evidence="6">
    <location>
        <begin position="31"/>
        <end position="383"/>
    </location>
</feature>
<dbReference type="PRINTS" id="PR00753">
    <property type="entry name" value="ACCSYNTHASE"/>
</dbReference>
<dbReference type="InterPro" id="IPR015424">
    <property type="entry name" value="PyrdxlP-dep_Trfase"/>
</dbReference>
<evidence type="ECO:0000256" key="3">
    <source>
        <dbReference type="ARBA" id="ARBA00022576"/>
    </source>
</evidence>
<dbReference type="Proteomes" id="UP000199053">
    <property type="component" value="Unassembled WGS sequence"/>
</dbReference>
<comment type="similarity">
    <text evidence="2">Belongs to the class-I pyridoxal-phosphate-dependent aminotransferase family.</text>
</comment>
<evidence type="ECO:0000256" key="4">
    <source>
        <dbReference type="ARBA" id="ARBA00022679"/>
    </source>
</evidence>
<keyword evidence="3 7" id="KW-0032">Aminotransferase</keyword>
<dbReference type="RefSeq" id="WP_092158016.1">
    <property type="nucleotide sequence ID" value="NZ_FNGA01000001.1"/>
</dbReference>
<dbReference type="STRING" id="246191.SAMN05660337_0562"/>
<dbReference type="Gene3D" id="3.90.1150.10">
    <property type="entry name" value="Aspartate Aminotransferase, domain 1"/>
    <property type="match status" value="1"/>
</dbReference>
<reference evidence="8" key="1">
    <citation type="submission" date="2016-10" db="EMBL/GenBank/DDBJ databases">
        <authorList>
            <person name="Varghese N."/>
            <person name="Submissions S."/>
        </authorList>
    </citation>
    <scope>NUCLEOTIDE SEQUENCE [LARGE SCALE GENOMIC DNA]</scope>
    <source>
        <strain evidence="8">DSM 16995</strain>
    </source>
</reference>
<dbReference type="SUPFAM" id="SSF53383">
    <property type="entry name" value="PLP-dependent transferases"/>
    <property type="match status" value="1"/>
</dbReference>
<dbReference type="GO" id="GO:0006520">
    <property type="term" value="P:amino acid metabolic process"/>
    <property type="evidence" value="ECO:0007669"/>
    <property type="project" value="InterPro"/>
</dbReference>
<evidence type="ECO:0000256" key="1">
    <source>
        <dbReference type="ARBA" id="ARBA00001933"/>
    </source>
</evidence>
<dbReference type="OrthoDB" id="9804474at2"/>
<evidence type="ECO:0000313" key="7">
    <source>
        <dbReference type="EMBL" id="SDK47272.1"/>
    </source>
</evidence>
<dbReference type="GO" id="GO:0030170">
    <property type="term" value="F:pyridoxal phosphate binding"/>
    <property type="evidence" value="ECO:0007669"/>
    <property type="project" value="InterPro"/>
</dbReference>
<dbReference type="InterPro" id="IPR015421">
    <property type="entry name" value="PyrdxlP-dep_Trfase_major"/>
</dbReference>
<dbReference type="EMBL" id="FNGA01000001">
    <property type="protein sequence ID" value="SDK47272.1"/>
    <property type="molecule type" value="Genomic_DNA"/>
</dbReference>
<keyword evidence="4 7" id="KW-0808">Transferase</keyword>
<evidence type="ECO:0000313" key="8">
    <source>
        <dbReference type="Proteomes" id="UP000199053"/>
    </source>
</evidence>
<evidence type="ECO:0000256" key="5">
    <source>
        <dbReference type="ARBA" id="ARBA00022898"/>
    </source>
</evidence>
<gene>
    <name evidence="7" type="ORF">SAMN05660337_0562</name>
</gene>
<dbReference type="GO" id="GO:0008483">
    <property type="term" value="F:transaminase activity"/>
    <property type="evidence" value="ECO:0007669"/>
    <property type="project" value="UniProtKB-KW"/>
</dbReference>
<sequence>MKISERLMRAKPSATLAVNAKAQELRAQGKEIVSLAVGEPDFQTPQHVCDAMKKAVDEGFTRYTPVPGIPELRTAVAGYYKRFYDVTAKAENTIISNGGKHSLYNLFMALIDPGDEVLIPAPYWVSYPPMVELAEGKPVIVPTTAESGFLAQVKDLEAACTPRTKVLVLNTPSNPTGGHYPQDHLTEIAEWARKKGIFIISDEVYDRLVYKPATYSTLSNFWEKYPEDVAIVGALSKSFCMTGWRVGTSLAHPDLVKAMIKIQGQSTSNVNSMTQKAAVAAFEGPWDLIDKMTVAFQRRRDLAYDIISSWPGVICPKPDGAFYLFPVLNTFFDEETPDSASMCTKILEEAGIALVPGSAFGDDRCIRFSYALDDEVLKTSLEKVGKVLMKK</sequence>
<dbReference type="Gene3D" id="3.40.640.10">
    <property type="entry name" value="Type I PLP-dependent aspartate aminotransferase-like (Major domain)"/>
    <property type="match status" value="1"/>
</dbReference>
<keyword evidence="8" id="KW-1185">Reference proteome</keyword>
<organism evidence="7 8">
    <name type="scientific">Maridesulfovibrio ferrireducens</name>
    <dbReference type="NCBI Taxonomy" id="246191"/>
    <lineage>
        <taxon>Bacteria</taxon>
        <taxon>Pseudomonadati</taxon>
        <taxon>Thermodesulfobacteriota</taxon>
        <taxon>Desulfovibrionia</taxon>
        <taxon>Desulfovibrionales</taxon>
        <taxon>Desulfovibrionaceae</taxon>
        <taxon>Maridesulfovibrio</taxon>
    </lineage>
</organism>
<dbReference type="InterPro" id="IPR004839">
    <property type="entry name" value="Aminotransferase_I/II_large"/>
</dbReference>
<dbReference type="CDD" id="cd00609">
    <property type="entry name" value="AAT_like"/>
    <property type="match status" value="1"/>
</dbReference>
<dbReference type="PANTHER" id="PTHR46383">
    <property type="entry name" value="ASPARTATE AMINOTRANSFERASE"/>
    <property type="match status" value="1"/>
</dbReference>
<dbReference type="AlphaFoldDB" id="A0A1G9C6J5"/>
<protein>
    <submittedName>
        <fullName evidence="7">Aspartate aminotransferase</fullName>
    </submittedName>
</protein>
<dbReference type="InterPro" id="IPR050596">
    <property type="entry name" value="AspAT/PAT-like"/>
</dbReference>